<feature type="region of interest" description="Disordered" evidence="1">
    <location>
        <begin position="98"/>
        <end position="118"/>
    </location>
</feature>
<evidence type="ECO:0000256" key="1">
    <source>
        <dbReference type="SAM" id="MobiDB-lite"/>
    </source>
</evidence>
<gene>
    <name evidence="2" type="ORF">SAMN05421858_5117</name>
</gene>
<evidence type="ECO:0000313" key="2">
    <source>
        <dbReference type="EMBL" id="SIS00329.1"/>
    </source>
</evidence>
<name>A0A1N7FJ06_9EURY</name>
<dbReference type="Proteomes" id="UP000186914">
    <property type="component" value="Unassembled WGS sequence"/>
</dbReference>
<reference evidence="3" key="1">
    <citation type="submission" date="2017-01" db="EMBL/GenBank/DDBJ databases">
        <authorList>
            <person name="Varghese N."/>
            <person name="Submissions S."/>
        </authorList>
    </citation>
    <scope>NUCLEOTIDE SEQUENCE [LARGE SCALE GENOMIC DNA]</scope>
    <source>
        <strain evidence="3">CGMCC 1.7737</strain>
    </source>
</reference>
<dbReference type="AlphaFoldDB" id="A0A1N7FJ06"/>
<evidence type="ECO:0000313" key="3">
    <source>
        <dbReference type="Proteomes" id="UP000186914"/>
    </source>
</evidence>
<proteinExistence type="predicted"/>
<dbReference type="EMBL" id="FTNO01000009">
    <property type="protein sequence ID" value="SIS00329.1"/>
    <property type="molecule type" value="Genomic_DNA"/>
</dbReference>
<accession>A0A1N7FJ06</accession>
<keyword evidence="3" id="KW-1185">Reference proteome</keyword>
<organism evidence="2 3">
    <name type="scientific">Haladaptatus litoreus</name>
    <dbReference type="NCBI Taxonomy" id="553468"/>
    <lineage>
        <taxon>Archaea</taxon>
        <taxon>Methanobacteriati</taxon>
        <taxon>Methanobacteriota</taxon>
        <taxon>Stenosarchaea group</taxon>
        <taxon>Halobacteria</taxon>
        <taxon>Halobacteriales</taxon>
        <taxon>Haladaptataceae</taxon>
        <taxon>Haladaptatus</taxon>
    </lineage>
</organism>
<feature type="compositionally biased region" description="Polar residues" evidence="1">
    <location>
        <begin position="1"/>
        <end position="18"/>
    </location>
</feature>
<sequence>MTSDRVFSGQLRDTSTYSFPDPAVSGGFQTKQRSAIAKVVNTLNKAVTVTLFGSTYDDAGMEQDVKNDPSTTSVSVPAGESAVLGTEHPWSFLRVEASPKNAPDSGGLKVVFQSESER</sequence>
<protein>
    <submittedName>
        <fullName evidence="2">Uncharacterized protein</fullName>
    </submittedName>
</protein>
<feature type="region of interest" description="Disordered" evidence="1">
    <location>
        <begin position="1"/>
        <end position="27"/>
    </location>
</feature>
<dbReference type="RefSeq" id="WP_076433776.1">
    <property type="nucleotide sequence ID" value="NZ_FTNO01000009.1"/>
</dbReference>